<sequence>MNGQLSLSSDDALTEEHNLSQLDIEYLKLQTALFRNRTQRNALVFVGRLPPEILTRIFFIRAKMEPIHAEEPQRTLGWITVTHVCGHWRRVALACSSLWTDIRFDLGPEWTQEMFARAKQVPVAICDPHLILHRHQLNIVLKHIALGREINLNARLMQYHALPRALTAVPFPFLKTFTVVPELRRGVEWRTYFMPHDFLGGYAPQLRRLNLTQTQVSWSAPVLNTLQELRVQLPLPTQARPACADFLDALRRMSSLERLYIEHLPLETHAEPENMVDIVDMPRMAYLRIADTLSPCIHLLGHLSLPPSADIMIYLHASTDHPQPATFRHLFPIINSRIQGPGSPICSLAFESMATWKVTVTAARNPADRYGQVRITVDWDEDTDWDNLAYDVSEFVTTTCEGFRKHLDVLSVDMQPHIRSVATWWTIIQAASNVRVLSVAGSAADAFCATLTCASLSLPKMELRSVPSPTPLDQYLSKLMVLRLVRTYLIEEKTKVLASLHPDVQSILVNCSHQYAKWIRRRKEIGMPLHSLQLEQCYMSDEARTLLESVCGTMVIT</sequence>
<organism evidence="1 2">
    <name type="scientific">Auriscalpium vulgare</name>
    <dbReference type="NCBI Taxonomy" id="40419"/>
    <lineage>
        <taxon>Eukaryota</taxon>
        <taxon>Fungi</taxon>
        <taxon>Dikarya</taxon>
        <taxon>Basidiomycota</taxon>
        <taxon>Agaricomycotina</taxon>
        <taxon>Agaricomycetes</taxon>
        <taxon>Russulales</taxon>
        <taxon>Auriscalpiaceae</taxon>
        <taxon>Auriscalpium</taxon>
    </lineage>
</organism>
<dbReference type="EMBL" id="MU275994">
    <property type="protein sequence ID" value="KAI0044106.1"/>
    <property type="molecule type" value="Genomic_DNA"/>
</dbReference>
<protein>
    <submittedName>
        <fullName evidence="1">Uncharacterized protein</fullName>
    </submittedName>
</protein>
<gene>
    <name evidence="1" type="ORF">FA95DRAFT_1608835</name>
</gene>
<evidence type="ECO:0000313" key="2">
    <source>
        <dbReference type="Proteomes" id="UP000814033"/>
    </source>
</evidence>
<accession>A0ACB8RK67</accession>
<reference evidence="1" key="2">
    <citation type="journal article" date="2022" name="New Phytol.">
        <title>Evolutionary transition to the ectomycorrhizal habit in the genomes of a hyperdiverse lineage of mushroom-forming fungi.</title>
        <authorList>
            <person name="Looney B."/>
            <person name="Miyauchi S."/>
            <person name="Morin E."/>
            <person name="Drula E."/>
            <person name="Courty P.E."/>
            <person name="Kohler A."/>
            <person name="Kuo A."/>
            <person name="LaButti K."/>
            <person name="Pangilinan J."/>
            <person name="Lipzen A."/>
            <person name="Riley R."/>
            <person name="Andreopoulos W."/>
            <person name="He G."/>
            <person name="Johnson J."/>
            <person name="Nolan M."/>
            <person name="Tritt A."/>
            <person name="Barry K.W."/>
            <person name="Grigoriev I.V."/>
            <person name="Nagy L.G."/>
            <person name="Hibbett D."/>
            <person name="Henrissat B."/>
            <person name="Matheny P.B."/>
            <person name="Labbe J."/>
            <person name="Martin F.M."/>
        </authorList>
    </citation>
    <scope>NUCLEOTIDE SEQUENCE</scope>
    <source>
        <strain evidence="1">FP105234-sp</strain>
    </source>
</reference>
<proteinExistence type="predicted"/>
<name>A0ACB8RK67_9AGAM</name>
<dbReference type="Proteomes" id="UP000814033">
    <property type="component" value="Unassembled WGS sequence"/>
</dbReference>
<comment type="caution">
    <text evidence="1">The sequence shown here is derived from an EMBL/GenBank/DDBJ whole genome shotgun (WGS) entry which is preliminary data.</text>
</comment>
<keyword evidence="2" id="KW-1185">Reference proteome</keyword>
<evidence type="ECO:0000313" key="1">
    <source>
        <dbReference type="EMBL" id="KAI0044106.1"/>
    </source>
</evidence>
<reference evidence="1" key="1">
    <citation type="submission" date="2021-02" db="EMBL/GenBank/DDBJ databases">
        <authorList>
            <consortium name="DOE Joint Genome Institute"/>
            <person name="Ahrendt S."/>
            <person name="Looney B.P."/>
            <person name="Miyauchi S."/>
            <person name="Morin E."/>
            <person name="Drula E."/>
            <person name="Courty P.E."/>
            <person name="Chicoki N."/>
            <person name="Fauchery L."/>
            <person name="Kohler A."/>
            <person name="Kuo A."/>
            <person name="Labutti K."/>
            <person name="Pangilinan J."/>
            <person name="Lipzen A."/>
            <person name="Riley R."/>
            <person name="Andreopoulos W."/>
            <person name="He G."/>
            <person name="Johnson J."/>
            <person name="Barry K.W."/>
            <person name="Grigoriev I.V."/>
            <person name="Nagy L."/>
            <person name="Hibbett D."/>
            <person name="Henrissat B."/>
            <person name="Matheny P.B."/>
            <person name="Labbe J."/>
            <person name="Martin F."/>
        </authorList>
    </citation>
    <scope>NUCLEOTIDE SEQUENCE</scope>
    <source>
        <strain evidence="1">FP105234-sp</strain>
    </source>
</reference>